<dbReference type="EMBL" id="JAPEVB010000003">
    <property type="protein sequence ID" value="KAJ4392247.1"/>
    <property type="molecule type" value="Genomic_DNA"/>
</dbReference>
<sequence>MDTINQENPVATAQVPLLQGLRLELTRSLVRDESYYSLMKYWPIMADDAARLPEYLLSHITQRNRERNEMAVQAGLPRPYAFETRTEEYLKTRLTGDSRLFEVYHAIPRQLLQSLVLGTVAWDYHSSRGKTRERYGEKAGIGIYALGVSAKTRQGEWLTANEIQAMIAHLNDYVAGYDAWLVHHGHPTTSRDRHLYEFVTKIDNQHGTHDTVTLGPRFCGKSSQKCGLRDLVNSLTERVQASLSFDPQGNTPMIQSPLYIGCSTVLEKRLLAHDPNMGKTSTLKRSNKLLAMILSLMTYQGIEAETTSVTVLRLWKEQDLDFSETLICSLAQSMACQSGCNMVECGDAKGKNKSDSSCEDYVKARLPYFHNNISASLHDVQQRRAFVDEFSHLQPLYEGEEVELIDQVGQMVGKLQDMIRGMKTLKEDRKRIASAFNENTKQLESAASLLHDLTGLCKALQIEDE</sequence>
<dbReference type="Proteomes" id="UP001140453">
    <property type="component" value="Unassembled WGS sequence"/>
</dbReference>
<protein>
    <submittedName>
        <fullName evidence="1">Uncharacterized protein</fullName>
    </submittedName>
</protein>
<evidence type="ECO:0000313" key="1">
    <source>
        <dbReference type="EMBL" id="KAJ4392247.1"/>
    </source>
</evidence>
<gene>
    <name evidence="1" type="ORF">N0V93_005872</name>
</gene>
<name>A0A9W8YXF4_9PEZI</name>
<organism evidence="1 2">
    <name type="scientific">Gnomoniopsis smithogilvyi</name>
    <dbReference type="NCBI Taxonomy" id="1191159"/>
    <lineage>
        <taxon>Eukaryota</taxon>
        <taxon>Fungi</taxon>
        <taxon>Dikarya</taxon>
        <taxon>Ascomycota</taxon>
        <taxon>Pezizomycotina</taxon>
        <taxon>Sordariomycetes</taxon>
        <taxon>Sordariomycetidae</taxon>
        <taxon>Diaporthales</taxon>
        <taxon>Gnomoniaceae</taxon>
        <taxon>Gnomoniopsis</taxon>
    </lineage>
</organism>
<proteinExistence type="predicted"/>
<dbReference type="AlphaFoldDB" id="A0A9W8YXF4"/>
<reference evidence="1" key="1">
    <citation type="submission" date="2022-10" db="EMBL/GenBank/DDBJ databases">
        <title>Tapping the CABI collections for fungal endophytes: first genome assemblies for Collariella, Neodidymelliopsis, Ascochyta clinopodiicola, Didymella pomorum, Didymosphaeria variabile, Neocosmospora piperis and Neocucurbitaria cava.</title>
        <authorList>
            <person name="Hill R."/>
        </authorList>
    </citation>
    <scope>NUCLEOTIDE SEQUENCE</scope>
    <source>
        <strain evidence="1">IMI 355082</strain>
    </source>
</reference>
<comment type="caution">
    <text evidence="1">The sequence shown here is derived from an EMBL/GenBank/DDBJ whole genome shotgun (WGS) entry which is preliminary data.</text>
</comment>
<dbReference type="OrthoDB" id="5220943at2759"/>
<evidence type="ECO:0000313" key="2">
    <source>
        <dbReference type="Proteomes" id="UP001140453"/>
    </source>
</evidence>
<keyword evidence="2" id="KW-1185">Reference proteome</keyword>
<accession>A0A9W8YXF4</accession>